<organism evidence="1 2">
    <name type="scientific">Protea cynaroides</name>
    <dbReference type="NCBI Taxonomy" id="273540"/>
    <lineage>
        <taxon>Eukaryota</taxon>
        <taxon>Viridiplantae</taxon>
        <taxon>Streptophyta</taxon>
        <taxon>Embryophyta</taxon>
        <taxon>Tracheophyta</taxon>
        <taxon>Spermatophyta</taxon>
        <taxon>Magnoliopsida</taxon>
        <taxon>Proteales</taxon>
        <taxon>Proteaceae</taxon>
        <taxon>Protea</taxon>
    </lineage>
</organism>
<dbReference type="EMBL" id="JAMYWD010000008">
    <property type="protein sequence ID" value="KAJ4964375.1"/>
    <property type="molecule type" value="Genomic_DNA"/>
</dbReference>
<keyword evidence="2" id="KW-1185">Reference proteome</keyword>
<accession>A0A9Q0HGP9</accession>
<gene>
    <name evidence="1" type="ORF">NE237_024314</name>
</gene>
<evidence type="ECO:0000313" key="1">
    <source>
        <dbReference type="EMBL" id="KAJ4964375.1"/>
    </source>
</evidence>
<protein>
    <submittedName>
        <fullName evidence="1">Uncharacterized protein</fullName>
    </submittedName>
</protein>
<sequence>MHGWSTGYKLQFSTKEMMRSTWQLHGIQFKFCIGGICATSQQFIFCRDTIPQVELLESQNFGVNELCSGLPSSIQEQGGQMNSSYMESSIMDNKFTENDKRWVHLHDIALMMKVTFAKAMGELITLRFVSLGFDLLFKKLLRFWVYWCKSLPNSINLNVNGCLLGNPDHMDAFGVILDADDYPLECFPKYLTTQINYYAEFEALFSNQLTKRDDPKNEGLLQSFFNWFYASTKVSTIFALTVIVYI</sequence>
<dbReference type="OrthoDB" id="8904098at2759"/>
<reference evidence="1" key="1">
    <citation type="journal article" date="2023" name="Plant J.">
        <title>The genome of the king protea, Protea cynaroides.</title>
        <authorList>
            <person name="Chang J."/>
            <person name="Duong T.A."/>
            <person name="Schoeman C."/>
            <person name="Ma X."/>
            <person name="Roodt D."/>
            <person name="Barker N."/>
            <person name="Li Z."/>
            <person name="Van de Peer Y."/>
            <person name="Mizrachi E."/>
        </authorList>
    </citation>
    <scope>NUCLEOTIDE SEQUENCE</scope>
    <source>
        <tissue evidence="1">Young leaves</tissue>
    </source>
</reference>
<evidence type="ECO:0000313" key="2">
    <source>
        <dbReference type="Proteomes" id="UP001141806"/>
    </source>
</evidence>
<proteinExistence type="predicted"/>
<comment type="caution">
    <text evidence="1">The sequence shown here is derived from an EMBL/GenBank/DDBJ whole genome shotgun (WGS) entry which is preliminary data.</text>
</comment>
<dbReference type="AlphaFoldDB" id="A0A9Q0HGP9"/>
<name>A0A9Q0HGP9_9MAGN</name>
<dbReference type="Proteomes" id="UP001141806">
    <property type="component" value="Unassembled WGS sequence"/>
</dbReference>